<dbReference type="PANTHER" id="PTHR11071">
    <property type="entry name" value="PEPTIDYL-PROLYL CIS-TRANS ISOMERASE"/>
    <property type="match status" value="1"/>
</dbReference>
<dbReference type="Pfam" id="PF00160">
    <property type="entry name" value="Pro_isomerase"/>
    <property type="match status" value="1"/>
</dbReference>
<dbReference type="FunFam" id="2.40.100.10:FF:000025">
    <property type="entry name" value="Peptidyl-prolyl cis-trans isomerase CYP19-2"/>
    <property type="match status" value="1"/>
</dbReference>
<evidence type="ECO:0000256" key="1">
    <source>
        <dbReference type="ARBA" id="ARBA00000971"/>
    </source>
</evidence>
<dbReference type="PRINTS" id="PR00153">
    <property type="entry name" value="CSAPPISMRASE"/>
</dbReference>
<accession>A0A078AZ60</accession>
<protein>
    <recommendedName>
        <fullName evidence="2">peptidylprolyl isomerase</fullName>
        <ecNumber evidence="2">5.2.1.8</ecNumber>
    </recommendedName>
</protein>
<reference evidence="6 7" key="1">
    <citation type="submission" date="2014-06" db="EMBL/GenBank/DDBJ databases">
        <authorList>
            <person name="Swart Estienne"/>
        </authorList>
    </citation>
    <scope>NUCLEOTIDE SEQUENCE [LARGE SCALE GENOMIC DNA]</scope>
    <source>
        <strain evidence="6 7">130c</strain>
    </source>
</reference>
<dbReference type="GO" id="GO:0016018">
    <property type="term" value="F:cyclosporin A binding"/>
    <property type="evidence" value="ECO:0007669"/>
    <property type="project" value="TreeGrafter"/>
</dbReference>
<sequence length="318" mass="35636">MINNINPTTTENVPVHSNIKIKIEQDLFITGQFMSLSALQAAETLDKPNQLSDSQELNATERVQRPINNNDVVFFDITVNNQYYGRITFELYAETPKTSTNFKALCTGEMGVSLNSGKPLHYKGSKFHKLYTDYIIQGGDFTRGDGRGGESIYQGNYFEDENFYFDHSGPGTLAMVNCIGKENTNTSQFFISLSPEPLTHLNGKNVVFGRVKSGREMLIELNKLGDPDSGVPKAEIVISDCGLCEKPQPKVIETECKEDQKLSELMITDFKTQIEIQEKLHQAAQSLINSGIIKQEQFMDIDESCNDASRDTQDSQMQ</sequence>
<dbReference type="PANTHER" id="PTHR11071:SF561">
    <property type="entry name" value="PEPTIDYL-PROLYL CIS-TRANS ISOMERASE D-RELATED"/>
    <property type="match status" value="1"/>
</dbReference>
<comment type="catalytic activity">
    <reaction evidence="1">
        <text>[protein]-peptidylproline (omega=180) = [protein]-peptidylproline (omega=0)</text>
        <dbReference type="Rhea" id="RHEA:16237"/>
        <dbReference type="Rhea" id="RHEA-COMP:10747"/>
        <dbReference type="Rhea" id="RHEA-COMP:10748"/>
        <dbReference type="ChEBI" id="CHEBI:83833"/>
        <dbReference type="ChEBI" id="CHEBI:83834"/>
        <dbReference type="EC" id="5.2.1.8"/>
    </reaction>
</comment>
<proteinExistence type="predicted"/>
<dbReference type="EC" id="5.2.1.8" evidence="2"/>
<evidence type="ECO:0000259" key="5">
    <source>
        <dbReference type="PROSITE" id="PS50072"/>
    </source>
</evidence>
<keyword evidence="7" id="KW-1185">Reference proteome</keyword>
<evidence type="ECO:0000256" key="3">
    <source>
        <dbReference type="ARBA" id="ARBA00023110"/>
    </source>
</evidence>
<keyword evidence="3" id="KW-0697">Rotamase</keyword>
<gene>
    <name evidence="6" type="primary">Contig10193.g10885</name>
    <name evidence="6" type="ORF">STYLEM_16489</name>
</gene>
<dbReference type="PROSITE" id="PS50072">
    <property type="entry name" value="CSA_PPIASE_2"/>
    <property type="match status" value="1"/>
</dbReference>
<dbReference type="Gene3D" id="2.40.100.10">
    <property type="entry name" value="Cyclophilin-like"/>
    <property type="match status" value="1"/>
</dbReference>
<name>A0A078AZ60_STYLE</name>
<dbReference type="EMBL" id="CCKQ01015568">
    <property type="protein sequence ID" value="CDW87386.1"/>
    <property type="molecule type" value="Genomic_DNA"/>
</dbReference>
<evidence type="ECO:0000313" key="6">
    <source>
        <dbReference type="EMBL" id="CDW87386.1"/>
    </source>
</evidence>
<evidence type="ECO:0000256" key="4">
    <source>
        <dbReference type="ARBA" id="ARBA00023235"/>
    </source>
</evidence>
<evidence type="ECO:0000313" key="7">
    <source>
        <dbReference type="Proteomes" id="UP000039865"/>
    </source>
</evidence>
<dbReference type="InParanoid" id="A0A078AZ60"/>
<dbReference type="InterPro" id="IPR002130">
    <property type="entry name" value="Cyclophilin-type_PPIase_dom"/>
</dbReference>
<dbReference type="SUPFAM" id="SSF50891">
    <property type="entry name" value="Cyclophilin-like"/>
    <property type="match status" value="1"/>
</dbReference>
<dbReference type="InterPro" id="IPR029000">
    <property type="entry name" value="Cyclophilin-like_dom_sf"/>
</dbReference>
<dbReference type="GO" id="GO:0005737">
    <property type="term" value="C:cytoplasm"/>
    <property type="evidence" value="ECO:0007669"/>
    <property type="project" value="TreeGrafter"/>
</dbReference>
<dbReference type="OrthoDB" id="193499at2759"/>
<evidence type="ECO:0000256" key="2">
    <source>
        <dbReference type="ARBA" id="ARBA00013194"/>
    </source>
</evidence>
<dbReference type="GO" id="GO:0006457">
    <property type="term" value="P:protein folding"/>
    <property type="evidence" value="ECO:0007669"/>
    <property type="project" value="TreeGrafter"/>
</dbReference>
<keyword evidence="4 6" id="KW-0413">Isomerase</keyword>
<dbReference type="AlphaFoldDB" id="A0A078AZ60"/>
<feature type="domain" description="PPIase cyclophilin-type" evidence="5">
    <location>
        <begin position="74"/>
        <end position="243"/>
    </location>
</feature>
<dbReference type="Proteomes" id="UP000039865">
    <property type="component" value="Unassembled WGS sequence"/>
</dbReference>
<dbReference type="GO" id="GO:0003755">
    <property type="term" value="F:peptidyl-prolyl cis-trans isomerase activity"/>
    <property type="evidence" value="ECO:0007669"/>
    <property type="project" value="UniProtKB-KW"/>
</dbReference>
<organism evidence="6 7">
    <name type="scientific">Stylonychia lemnae</name>
    <name type="common">Ciliate</name>
    <dbReference type="NCBI Taxonomy" id="5949"/>
    <lineage>
        <taxon>Eukaryota</taxon>
        <taxon>Sar</taxon>
        <taxon>Alveolata</taxon>
        <taxon>Ciliophora</taxon>
        <taxon>Intramacronucleata</taxon>
        <taxon>Spirotrichea</taxon>
        <taxon>Stichotrichia</taxon>
        <taxon>Sporadotrichida</taxon>
        <taxon>Oxytrichidae</taxon>
        <taxon>Stylonychinae</taxon>
        <taxon>Stylonychia</taxon>
    </lineage>
</organism>